<evidence type="ECO:0000259" key="2">
    <source>
        <dbReference type="SMART" id="SM00065"/>
    </source>
</evidence>
<dbReference type="InterPro" id="IPR029016">
    <property type="entry name" value="GAF-like_dom_sf"/>
</dbReference>
<reference evidence="3 4" key="1">
    <citation type="journal article" date="2014" name="Genome Announc.">
        <title>Draft Genome Sequence of Amycolatopsis lurida NRRL 2430, Producer of the Glycopeptide Family Antibiotic Ristocetin.</title>
        <authorList>
            <person name="Kwun M.J."/>
            <person name="Hong H.J."/>
        </authorList>
    </citation>
    <scope>NUCLEOTIDE SEQUENCE [LARGE SCALE GENOMIC DNA]</scope>
    <source>
        <strain evidence="3 4">NRRL 2430</strain>
    </source>
</reference>
<dbReference type="Pfam" id="PF17853">
    <property type="entry name" value="GGDEF_2"/>
    <property type="match status" value="1"/>
</dbReference>
<dbReference type="SMART" id="SM00065">
    <property type="entry name" value="GAF"/>
    <property type="match status" value="1"/>
</dbReference>
<dbReference type="Proteomes" id="UP000256220">
    <property type="component" value="Unassembled WGS sequence"/>
</dbReference>
<proteinExistence type="inferred from homology"/>
<sequence>MRAEGESLLQLLQQDADISAFDTAVTRARAANMPPGELAEVERERAIALQLRETLIRHRRNEAELQLLNDTANDLASIRDLDSILQAIADRARRLLECDLAYISLSDSDRGDCFIKAASGNVSGLLVGLRLAPGCGLGGMVARTGEPYSVASYRQDSALTHTEPVDRTVAAEGIESLLGVPVKLKQEVIGVLLAAHRAVRTFSSRDINALSMLANHAAVAIQNSRLLTAAQSAVEDLRVANSTIGSHVDDLERTAEVHERLTKLVIQGKGVDEVVQATAAAVPGEVVVVDEHGVAIATSGEGGDAPLMELAEIGVEARRSGHTLVRDHLCIVPMITESEPLGTIVHIGPSTISDTDRRILERAALVAALVLVTRRRMTEAEARVRGELLGELLTQQTQDYDLLRRRAAILGVDLDTCHVIVVAHLEGAARERIYPAIAALARRFRGLATHHQDAVVLLAPGDEPHAVAGAASRELARASRHRVTAGVARVPHPTSIIAAHDEATRCMRALLTLGRHGDTAAAADLGFVGTLFNGRPDLDGFINATIGPILDYDRANRTELLHTLEVFCATNHNARTTAQTLHLHHNTVSQRLSRISHLLGETWRHADQLLEIQVALRLLKVTDAANTTTTPPTRTGSVDEA</sequence>
<keyword evidence="4" id="KW-1185">Reference proteome</keyword>
<dbReference type="EMBL" id="JFBM01000041">
    <property type="protein sequence ID" value="KFU76659.1"/>
    <property type="molecule type" value="Genomic_DNA"/>
</dbReference>
<dbReference type="PANTHER" id="PTHR33744">
    <property type="entry name" value="CARBOHYDRATE DIACID REGULATOR"/>
    <property type="match status" value="1"/>
</dbReference>
<dbReference type="InterPro" id="IPR003018">
    <property type="entry name" value="GAF"/>
</dbReference>
<dbReference type="InterPro" id="IPR025736">
    <property type="entry name" value="PucR_C-HTH_dom"/>
</dbReference>
<comment type="similarity">
    <text evidence="1">Belongs to the CdaR family.</text>
</comment>
<protein>
    <recommendedName>
        <fullName evidence="2">GAF domain-containing protein</fullName>
    </recommendedName>
</protein>
<evidence type="ECO:0000256" key="1">
    <source>
        <dbReference type="ARBA" id="ARBA00006754"/>
    </source>
</evidence>
<accession>A0A2P2FIW7</accession>
<dbReference type="Gene3D" id="1.10.10.2840">
    <property type="entry name" value="PucR C-terminal helix-turn-helix domain"/>
    <property type="match status" value="1"/>
</dbReference>
<feature type="domain" description="GAF" evidence="2">
    <location>
        <begin position="80"/>
        <end position="231"/>
    </location>
</feature>
<dbReference type="SUPFAM" id="SSF55781">
    <property type="entry name" value="GAF domain-like"/>
    <property type="match status" value="1"/>
</dbReference>
<organism evidence="3 4">
    <name type="scientific">Amycolatopsis lurida NRRL 2430</name>
    <dbReference type="NCBI Taxonomy" id="1460371"/>
    <lineage>
        <taxon>Bacteria</taxon>
        <taxon>Bacillati</taxon>
        <taxon>Actinomycetota</taxon>
        <taxon>Actinomycetes</taxon>
        <taxon>Pseudonocardiales</taxon>
        <taxon>Pseudonocardiaceae</taxon>
        <taxon>Amycolatopsis</taxon>
    </lineage>
</organism>
<dbReference type="AlphaFoldDB" id="A0A2P2FIW7"/>
<dbReference type="InterPro" id="IPR051448">
    <property type="entry name" value="CdaR-like_regulators"/>
</dbReference>
<dbReference type="RefSeq" id="WP_091599291.1">
    <property type="nucleotide sequence ID" value="NZ_JFBM01000041.1"/>
</dbReference>
<evidence type="ECO:0000313" key="4">
    <source>
        <dbReference type="Proteomes" id="UP000256220"/>
    </source>
</evidence>
<name>A0A2P2FIW7_AMYLU</name>
<dbReference type="Pfam" id="PF13185">
    <property type="entry name" value="GAF_2"/>
    <property type="match status" value="1"/>
</dbReference>
<evidence type="ECO:0000313" key="3">
    <source>
        <dbReference type="EMBL" id="KFU76659.1"/>
    </source>
</evidence>
<dbReference type="Gene3D" id="3.30.450.40">
    <property type="match status" value="1"/>
</dbReference>
<comment type="caution">
    <text evidence="3">The sequence shown here is derived from an EMBL/GenBank/DDBJ whole genome shotgun (WGS) entry which is preliminary data.</text>
</comment>
<dbReference type="InterPro" id="IPR041522">
    <property type="entry name" value="CdaR_GGDEF"/>
</dbReference>
<dbReference type="InterPro" id="IPR042070">
    <property type="entry name" value="PucR_C-HTH_sf"/>
</dbReference>
<dbReference type="PANTHER" id="PTHR33744:SF1">
    <property type="entry name" value="DNA-BINDING TRANSCRIPTIONAL ACTIVATOR ADER"/>
    <property type="match status" value="1"/>
</dbReference>
<dbReference type="Pfam" id="PF13556">
    <property type="entry name" value="HTH_30"/>
    <property type="match status" value="1"/>
</dbReference>
<gene>
    <name evidence="3" type="ORF">BB31_35055</name>
</gene>